<keyword evidence="1" id="KW-1133">Transmembrane helix</keyword>
<feature type="transmembrane region" description="Helical" evidence="1">
    <location>
        <begin position="12"/>
        <end position="30"/>
    </location>
</feature>
<proteinExistence type="predicted"/>
<evidence type="ECO:0000313" key="3">
    <source>
        <dbReference type="Proteomes" id="UP000887568"/>
    </source>
</evidence>
<dbReference type="RefSeq" id="XP_038047674.1">
    <property type="nucleotide sequence ID" value="XM_038191746.1"/>
</dbReference>
<sequence>MAGEVVDRGLVSNVTAIFATLAVHAVSFLVDPWLMSSLPLAVSTSSLIASGSLMYALVDRQVRDVYGAERMASCFGLMSFLTSPAKLLGGFMPGWIYDATGSYDNAFIILGLTGLAAAVPLAIKIHYHKVTR</sequence>
<dbReference type="Proteomes" id="UP000887568">
    <property type="component" value="Unplaced"/>
</dbReference>
<dbReference type="GeneID" id="119721432"/>
<dbReference type="SUPFAM" id="SSF103473">
    <property type="entry name" value="MFS general substrate transporter"/>
    <property type="match status" value="1"/>
</dbReference>
<evidence type="ECO:0000313" key="2">
    <source>
        <dbReference type="EnsemblMetazoa" id="XP_038047674.1"/>
    </source>
</evidence>
<dbReference type="Gene3D" id="1.20.1250.20">
    <property type="entry name" value="MFS general substrate transporter like domains"/>
    <property type="match status" value="1"/>
</dbReference>
<keyword evidence="3" id="KW-1185">Reference proteome</keyword>
<evidence type="ECO:0008006" key="4">
    <source>
        <dbReference type="Google" id="ProtNLM"/>
    </source>
</evidence>
<protein>
    <recommendedName>
        <fullName evidence="4">Monocarboxylate transporter</fullName>
    </recommendedName>
</protein>
<keyword evidence="1" id="KW-0472">Membrane</keyword>
<organism evidence="2 3">
    <name type="scientific">Patiria miniata</name>
    <name type="common">Bat star</name>
    <name type="synonym">Asterina miniata</name>
    <dbReference type="NCBI Taxonomy" id="46514"/>
    <lineage>
        <taxon>Eukaryota</taxon>
        <taxon>Metazoa</taxon>
        <taxon>Echinodermata</taxon>
        <taxon>Eleutherozoa</taxon>
        <taxon>Asterozoa</taxon>
        <taxon>Asteroidea</taxon>
        <taxon>Valvatacea</taxon>
        <taxon>Valvatida</taxon>
        <taxon>Asterinidae</taxon>
        <taxon>Patiria</taxon>
    </lineage>
</organism>
<evidence type="ECO:0000256" key="1">
    <source>
        <dbReference type="SAM" id="Phobius"/>
    </source>
</evidence>
<dbReference type="OrthoDB" id="2213137at2759"/>
<feature type="transmembrane region" description="Helical" evidence="1">
    <location>
        <begin position="107"/>
        <end position="127"/>
    </location>
</feature>
<dbReference type="EnsemblMetazoa" id="XM_038191746.1">
    <property type="protein sequence ID" value="XP_038047674.1"/>
    <property type="gene ID" value="LOC119721432"/>
</dbReference>
<dbReference type="AlphaFoldDB" id="A0A913Z7L3"/>
<reference evidence="2" key="1">
    <citation type="submission" date="2022-11" db="UniProtKB">
        <authorList>
            <consortium name="EnsemblMetazoa"/>
        </authorList>
    </citation>
    <scope>IDENTIFICATION</scope>
</reference>
<dbReference type="InterPro" id="IPR036259">
    <property type="entry name" value="MFS_trans_sf"/>
</dbReference>
<feature type="transmembrane region" description="Helical" evidence="1">
    <location>
        <begin position="36"/>
        <end position="58"/>
    </location>
</feature>
<name>A0A913Z7L3_PATMI</name>
<accession>A0A913Z7L3</accession>
<keyword evidence="1" id="KW-0812">Transmembrane</keyword>
<feature type="transmembrane region" description="Helical" evidence="1">
    <location>
        <begin position="70"/>
        <end position="87"/>
    </location>
</feature>